<dbReference type="InterPro" id="IPR050437">
    <property type="entry name" value="Ribos_protein_bS1-like"/>
</dbReference>
<dbReference type="NCBIfam" id="NF004952">
    <property type="entry name" value="PRK06299.1-2"/>
    <property type="match status" value="1"/>
</dbReference>
<dbReference type="FunFam" id="2.40.50.140:FF:000103">
    <property type="entry name" value="protein RRP5 homolog"/>
    <property type="match status" value="1"/>
</dbReference>
<reference evidence="11" key="1">
    <citation type="submission" date="2024-05" db="EMBL/GenBank/DDBJ databases">
        <title>Planctomycetes of the genus Singulisphaera possess chitinolytic capabilities.</title>
        <authorList>
            <person name="Ivanova A."/>
        </authorList>
    </citation>
    <scope>NUCLEOTIDE SEQUENCE</scope>
    <source>
        <strain evidence="11">Ch08T</strain>
    </source>
</reference>
<evidence type="ECO:0000256" key="3">
    <source>
        <dbReference type="ARBA" id="ARBA00022884"/>
    </source>
</evidence>
<dbReference type="RefSeq" id="WP_406696128.1">
    <property type="nucleotide sequence ID" value="NZ_CP155447.1"/>
</dbReference>
<protein>
    <recommendedName>
        <fullName evidence="7">Small ribosomal subunit protein bS1</fullName>
    </recommendedName>
    <alternativeName>
        <fullName evidence="8">30S ribosomal protein S1</fullName>
    </alternativeName>
</protein>
<organism evidence="11">
    <name type="scientific">Singulisphaera sp. Ch08</name>
    <dbReference type="NCBI Taxonomy" id="3120278"/>
    <lineage>
        <taxon>Bacteria</taxon>
        <taxon>Pseudomonadati</taxon>
        <taxon>Planctomycetota</taxon>
        <taxon>Planctomycetia</taxon>
        <taxon>Isosphaerales</taxon>
        <taxon>Isosphaeraceae</taxon>
        <taxon>Singulisphaera</taxon>
    </lineage>
</organism>
<evidence type="ECO:0000256" key="4">
    <source>
        <dbReference type="ARBA" id="ARBA00022980"/>
    </source>
</evidence>
<keyword evidence="3" id="KW-0694">RNA-binding</keyword>
<feature type="domain" description="S1 motif" evidence="10">
    <location>
        <begin position="43"/>
        <end position="106"/>
    </location>
</feature>
<comment type="function">
    <text evidence="6">Binds mRNA; thus facilitating recognition of the initiation point. It is needed to translate mRNA with a short Shine-Dalgarno (SD) purine-rich sequence.</text>
</comment>
<dbReference type="CDD" id="cd05688">
    <property type="entry name" value="S1_RPS1_repeat_ec3"/>
    <property type="match status" value="2"/>
</dbReference>
<feature type="region of interest" description="Disordered" evidence="9">
    <location>
        <begin position="539"/>
        <end position="641"/>
    </location>
</feature>
<dbReference type="PRINTS" id="PR00681">
    <property type="entry name" value="RIBOSOMALS1"/>
</dbReference>
<dbReference type="PANTHER" id="PTHR10724:SF7">
    <property type="entry name" value="SMALL RIBOSOMAL SUBUNIT PROTEIN BS1C"/>
    <property type="match status" value="1"/>
</dbReference>
<dbReference type="GO" id="GO:0003735">
    <property type="term" value="F:structural constituent of ribosome"/>
    <property type="evidence" value="ECO:0007669"/>
    <property type="project" value="TreeGrafter"/>
</dbReference>
<dbReference type="SMART" id="SM00316">
    <property type="entry name" value="S1"/>
    <property type="match status" value="6"/>
</dbReference>
<dbReference type="PROSITE" id="PS50126">
    <property type="entry name" value="S1"/>
    <property type="match status" value="6"/>
</dbReference>
<comment type="similarity">
    <text evidence="1">Belongs to the bacterial ribosomal protein bS1 family.</text>
</comment>
<name>A0AAU7CDU6_9BACT</name>
<dbReference type="GO" id="GO:0006412">
    <property type="term" value="P:translation"/>
    <property type="evidence" value="ECO:0007669"/>
    <property type="project" value="TreeGrafter"/>
</dbReference>
<proteinExistence type="inferred from homology"/>
<dbReference type="GO" id="GO:0022627">
    <property type="term" value="C:cytosolic small ribosomal subunit"/>
    <property type="evidence" value="ECO:0007669"/>
    <property type="project" value="TreeGrafter"/>
</dbReference>
<evidence type="ECO:0000256" key="6">
    <source>
        <dbReference type="ARBA" id="ARBA00025604"/>
    </source>
</evidence>
<feature type="domain" description="S1 motif" evidence="10">
    <location>
        <begin position="295"/>
        <end position="365"/>
    </location>
</feature>
<feature type="domain" description="S1 motif" evidence="10">
    <location>
        <begin position="124"/>
        <end position="189"/>
    </location>
</feature>
<dbReference type="EMBL" id="CP155447">
    <property type="protein sequence ID" value="XBH03396.1"/>
    <property type="molecule type" value="Genomic_DNA"/>
</dbReference>
<dbReference type="InterPro" id="IPR035104">
    <property type="entry name" value="Ribosomal_protein_S1-like"/>
</dbReference>
<sequence length="641" mass="70308">MVDRNLLREFEVSDDELAAIVAGGDGSVDLDQFLSNGQNFEVGGIVSGKVIEIVGDQVVVDVGYKSEGLVPLNEWEDEPPPQPGESVEVLLEGMEDETGEIVLSRKKAHRMRAWEMVISKYHEGDVVKGKVTRKIKGGLLVDIGVNVFLPASQVDIRRPSDIADYIDSEIECMILKIDEGRRNIVVSRRKLIEITREQQKTQLLAEIEPGQVRMGTVKNIADFGAFVDLGGIDGLLHITDMSWGRINHPSDMVKIDDQIEVMVLHVDKDREKIALGLKQKSASPWENVADKYPVGTRVMGEVVNVMSYGAFVKLEEGIEGLVHISEMSWTKRINHPSELVQISDKIEVVVLGINKEKQEISLGMKQTQTNPWDQVAGKYPPGTMIEGTVRNLTNYGAFIEIEEGIDGLLHISDMSWTRKIGHPNELLEKGQRISCQVLNVDQERKRIALGLKQLREDPWETDIPNRYEPNDVVTGKVTKLTNFGVFVELEPGLEGLLHISELADHKVDSPEEVVKVGDDIEVKILRVDRGERKIGLSRKKAHWTKGDEEGEETEAAAVASGGTAKPESKDQKELKGGLGGGGPLFSMGGATTEEGEASSTAESVPTEPVETSVVAEAASTEPEVAPAPEGAVSTDEEVSTQ</sequence>
<evidence type="ECO:0000256" key="9">
    <source>
        <dbReference type="SAM" id="MobiDB-lite"/>
    </source>
</evidence>
<dbReference type="PANTHER" id="PTHR10724">
    <property type="entry name" value="30S RIBOSOMAL PROTEIN S1"/>
    <property type="match status" value="1"/>
</dbReference>
<dbReference type="FunFam" id="2.40.50.140:FF:000051">
    <property type="entry name" value="RNA-binding transcriptional accessory protein"/>
    <property type="match status" value="1"/>
</dbReference>
<dbReference type="GO" id="GO:0003729">
    <property type="term" value="F:mRNA binding"/>
    <property type="evidence" value="ECO:0007669"/>
    <property type="project" value="UniProtKB-ARBA"/>
</dbReference>
<feature type="compositionally biased region" description="Low complexity" evidence="9">
    <location>
        <begin position="555"/>
        <end position="564"/>
    </location>
</feature>
<evidence type="ECO:0000256" key="8">
    <source>
        <dbReference type="ARBA" id="ARBA00035517"/>
    </source>
</evidence>
<accession>A0AAU7CDU6</accession>
<feature type="domain" description="S1 motif" evidence="10">
    <location>
        <begin position="210"/>
        <end position="278"/>
    </location>
</feature>
<evidence type="ECO:0000259" key="10">
    <source>
        <dbReference type="PROSITE" id="PS50126"/>
    </source>
</evidence>
<evidence type="ECO:0000313" key="11">
    <source>
        <dbReference type="EMBL" id="XBH03396.1"/>
    </source>
</evidence>
<keyword evidence="2" id="KW-0677">Repeat</keyword>
<feature type="compositionally biased region" description="Basic and acidic residues" evidence="9">
    <location>
        <begin position="566"/>
        <end position="575"/>
    </location>
</feature>
<dbReference type="AlphaFoldDB" id="A0AAU7CDU6"/>
<keyword evidence="4 11" id="KW-0689">Ribosomal protein</keyword>
<evidence type="ECO:0000256" key="5">
    <source>
        <dbReference type="ARBA" id="ARBA00023274"/>
    </source>
</evidence>
<dbReference type="Pfam" id="PF00575">
    <property type="entry name" value="S1"/>
    <property type="match status" value="6"/>
</dbReference>
<dbReference type="InterPro" id="IPR003029">
    <property type="entry name" value="S1_domain"/>
</dbReference>
<dbReference type="InterPro" id="IPR012340">
    <property type="entry name" value="NA-bd_OB-fold"/>
</dbReference>
<evidence type="ECO:0000256" key="2">
    <source>
        <dbReference type="ARBA" id="ARBA00022737"/>
    </source>
</evidence>
<dbReference type="CDD" id="cd04465">
    <property type="entry name" value="S1_RPS1_repeat_ec2_hs2"/>
    <property type="match status" value="1"/>
</dbReference>
<evidence type="ECO:0000256" key="7">
    <source>
        <dbReference type="ARBA" id="ARBA00035293"/>
    </source>
</evidence>
<dbReference type="Gene3D" id="2.40.50.140">
    <property type="entry name" value="Nucleic acid-binding proteins"/>
    <property type="match status" value="6"/>
</dbReference>
<feature type="domain" description="S1 motif" evidence="10">
    <location>
        <begin position="470"/>
        <end position="539"/>
    </location>
</feature>
<feature type="compositionally biased region" description="Low complexity" evidence="9">
    <location>
        <begin position="584"/>
        <end position="603"/>
    </location>
</feature>
<dbReference type="SUPFAM" id="SSF50249">
    <property type="entry name" value="Nucleic acid-binding proteins"/>
    <property type="match status" value="6"/>
</dbReference>
<dbReference type="FunFam" id="2.40.50.140:FF:000011">
    <property type="entry name" value="30S ribosomal protein S1"/>
    <property type="match status" value="2"/>
</dbReference>
<keyword evidence="5" id="KW-0687">Ribonucleoprotein</keyword>
<feature type="domain" description="S1 motif" evidence="10">
    <location>
        <begin position="382"/>
        <end position="452"/>
    </location>
</feature>
<evidence type="ECO:0000256" key="1">
    <source>
        <dbReference type="ARBA" id="ARBA00006767"/>
    </source>
</evidence>
<gene>
    <name evidence="11" type="ORF">V5E97_34560</name>
</gene>